<keyword evidence="1" id="KW-0472">Membrane</keyword>
<accession>A0A432YZE0</accession>
<dbReference type="SUPFAM" id="SSF54523">
    <property type="entry name" value="Pili subunits"/>
    <property type="match status" value="1"/>
</dbReference>
<name>A0A432YZE0_9GAMM</name>
<evidence type="ECO:0000313" key="3">
    <source>
        <dbReference type="Proteomes" id="UP000287022"/>
    </source>
</evidence>
<dbReference type="RefSeq" id="WP_051206974.1">
    <property type="nucleotide sequence ID" value="NZ_PIQE01000006.1"/>
</dbReference>
<protein>
    <submittedName>
        <fullName evidence="2">Prepilin-type cleavage/methylation domain-containing protein</fullName>
    </submittedName>
</protein>
<proteinExistence type="predicted"/>
<evidence type="ECO:0000256" key="1">
    <source>
        <dbReference type="SAM" id="Phobius"/>
    </source>
</evidence>
<comment type="caution">
    <text evidence="2">The sequence shown here is derived from an EMBL/GenBank/DDBJ whole genome shotgun (WGS) entry which is preliminary data.</text>
</comment>
<dbReference type="EMBL" id="PIQE01000006">
    <property type="protein sequence ID" value="RUO68980.1"/>
    <property type="molecule type" value="Genomic_DNA"/>
</dbReference>
<keyword evidence="1" id="KW-1133">Transmembrane helix</keyword>
<dbReference type="Gene3D" id="3.30.700.10">
    <property type="entry name" value="Glycoprotein, Type 4 Pilin"/>
    <property type="match status" value="1"/>
</dbReference>
<evidence type="ECO:0000313" key="2">
    <source>
        <dbReference type="EMBL" id="RUO68980.1"/>
    </source>
</evidence>
<dbReference type="Proteomes" id="UP000287022">
    <property type="component" value="Unassembled WGS sequence"/>
</dbReference>
<dbReference type="AlphaFoldDB" id="A0A432YZE0"/>
<feature type="transmembrane region" description="Helical" evidence="1">
    <location>
        <begin position="12"/>
        <end position="31"/>
    </location>
</feature>
<dbReference type="InterPro" id="IPR012902">
    <property type="entry name" value="N_methyl_site"/>
</dbReference>
<sequence length="170" mass="17853">MYKQRGFTLIELIIVIVILGILAVTAAPSFINFSTDARVNVLKNISAAIEAAAEQSYLKAAIVGAEKQSRSSAARPPEVTINGISMELKYGYPEALADAPAGGDILDLLVLSDDLEVCYSVNCSASNSSRVKIGYDTTEGTGCYVRYSEPGGTGAPSATMYGLEIVTDGC</sequence>
<reference evidence="3" key="1">
    <citation type="journal article" date="2018" name="Front. Microbiol.">
        <title>Genome-Based Analysis Reveals the Taxonomy and Diversity of the Family Idiomarinaceae.</title>
        <authorList>
            <person name="Liu Y."/>
            <person name="Lai Q."/>
            <person name="Shao Z."/>
        </authorList>
    </citation>
    <scope>NUCLEOTIDE SEQUENCE [LARGE SCALE GENOMIC DNA]</scope>
    <source>
        <strain evidence="3">c121</strain>
    </source>
</reference>
<dbReference type="STRING" id="1122124.GCA_000423165_02403"/>
<dbReference type="Pfam" id="PF07963">
    <property type="entry name" value="N_methyl"/>
    <property type="match status" value="1"/>
</dbReference>
<keyword evidence="3" id="KW-1185">Reference proteome</keyword>
<organism evidence="2 3">
    <name type="scientific">Pseudidiomarina sediminum</name>
    <dbReference type="NCBI Taxonomy" id="431675"/>
    <lineage>
        <taxon>Bacteria</taxon>
        <taxon>Pseudomonadati</taxon>
        <taxon>Pseudomonadota</taxon>
        <taxon>Gammaproteobacteria</taxon>
        <taxon>Alteromonadales</taxon>
        <taxon>Idiomarinaceae</taxon>
        <taxon>Pseudidiomarina</taxon>
    </lineage>
</organism>
<gene>
    <name evidence="2" type="ORF">CWI80_12180</name>
</gene>
<dbReference type="NCBIfam" id="TIGR02532">
    <property type="entry name" value="IV_pilin_GFxxxE"/>
    <property type="match status" value="1"/>
</dbReference>
<dbReference type="PROSITE" id="PS00409">
    <property type="entry name" value="PROKAR_NTER_METHYL"/>
    <property type="match status" value="1"/>
</dbReference>
<keyword evidence="1" id="KW-0812">Transmembrane</keyword>
<dbReference type="InterPro" id="IPR045584">
    <property type="entry name" value="Pilin-like"/>
</dbReference>